<accession>A0A7I4B067</accession>
<protein>
    <submittedName>
        <fullName evidence="1">Uncharacterized protein</fullName>
    </submittedName>
</protein>
<sequence length="192" mass="21811">MPWKLGQTRGEGTEPNGHMIIVYCSECVLLRVLRRRTPSPRIHRHRRETLESEASLGKRSSGVCGTKVVRAYRVGTISDASEVPKLASTMSFSKLMWTMHDRPRPETAKIGQQRVPEFPPPDALEYYERKSELRLPFFGACIRSERQCWNAELTSRAWIAKCSLYSSGFCAKGGAMNLTNVKEFVRLRDATC</sequence>
<evidence type="ECO:0000313" key="1">
    <source>
        <dbReference type="EnsemblPlants" id="Pp3c16_12980V3.1"/>
    </source>
</evidence>
<dbReference type="InParanoid" id="A0A7I4B067"/>
<name>A0A7I4B067_PHYPA</name>
<organism evidence="1 2">
    <name type="scientific">Physcomitrium patens</name>
    <name type="common">Spreading-leaved earth moss</name>
    <name type="synonym">Physcomitrella patens</name>
    <dbReference type="NCBI Taxonomy" id="3218"/>
    <lineage>
        <taxon>Eukaryota</taxon>
        <taxon>Viridiplantae</taxon>
        <taxon>Streptophyta</taxon>
        <taxon>Embryophyta</taxon>
        <taxon>Bryophyta</taxon>
        <taxon>Bryophytina</taxon>
        <taxon>Bryopsida</taxon>
        <taxon>Funariidae</taxon>
        <taxon>Funariales</taxon>
        <taxon>Funariaceae</taxon>
        <taxon>Physcomitrium</taxon>
    </lineage>
</organism>
<reference evidence="1 2" key="1">
    <citation type="journal article" date="2008" name="Science">
        <title>The Physcomitrella genome reveals evolutionary insights into the conquest of land by plants.</title>
        <authorList>
            <person name="Rensing S."/>
            <person name="Lang D."/>
            <person name="Zimmer A."/>
            <person name="Terry A."/>
            <person name="Salamov A."/>
            <person name="Shapiro H."/>
            <person name="Nishiyama T."/>
            <person name="Perroud P.-F."/>
            <person name="Lindquist E."/>
            <person name="Kamisugi Y."/>
            <person name="Tanahashi T."/>
            <person name="Sakakibara K."/>
            <person name="Fujita T."/>
            <person name="Oishi K."/>
            <person name="Shin-I T."/>
            <person name="Kuroki Y."/>
            <person name="Toyoda A."/>
            <person name="Suzuki Y."/>
            <person name="Hashimoto A."/>
            <person name="Yamaguchi K."/>
            <person name="Sugano A."/>
            <person name="Kohara Y."/>
            <person name="Fujiyama A."/>
            <person name="Anterola A."/>
            <person name="Aoki S."/>
            <person name="Ashton N."/>
            <person name="Barbazuk W.B."/>
            <person name="Barker E."/>
            <person name="Bennetzen J."/>
            <person name="Bezanilla M."/>
            <person name="Blankenship R."/>
            <person name="Cho S.H."/>
            <person name="Dutcher S."/>
            <person name="Estelle M."/>
            <person name="Fawcett J.A."/>
            <person name="Gundlach H."/>
            <person name="Hanada K."/>
            <person name="Heyl A."/>
            <person name="Hicks K.A."/>
            <person name="Hugh J."/>
            <person name="Lohr M."/>
            <person name="Mayer K."/>
            <person name="Melkozernov A."/>
            <person name="Murata T."/>
            <person name="Nelson D."/>
            <person name="Pils B."/>
            <person name="Prigge M."/>
            <person name="Reiss B."/>
            <person name="Renner T."/>
            <person name="Rombauts S."/>
            <person name="Rushton P."/>
            <person name="Sanderfoot A."/>
            <person name="Schween G."/>
            <person name="Shiu S.-H."/>
            <person name="Stueber K."/>
            <person name="Theodoulou F.L."/>
            <person name="Tu H."/>
            <person name="Van de Peer Y."/>
            <person name="Verrier P.J."/>
            <person name="Waters E."/>
            <person name="Wood A."/>
            <person name="Yang L."/>
            <person name="Cove D."/>
            <person name="Cuming A."/>
            <person name="Hasebe M."/>
            <person name="Lucas S."/>
            <person name="Mishler D.B."/>
            <person name="Reski R."/>
            <person name="Grigoriev I."/>
            <person name="Quatrano R.S."/>
            <person name="Boore J.L."/>
        </authorList>
    </citation>
    <scope>NUCLEOTIDE SEQUENCE [LARGE SCALE GENOMIC DNA]</scope>
    <source>
        <strain evidence="1 2">cv. Gransden 2004</strain>
    </source>
</reference>
<keyword evidence="2" id="KW-1185">Reference proteome</keyword>
<dbReference type="Gramene" id="Pp3c16_12980V3.1">
    <property type="protein sequence ID" value="Pp3c16_12980V3.1"/>
    <property type="gene ID" value="Pp3c16_12980"/>
</dbReference>
<reference evidence="1" key="3">
    <citation type="submission" date="2020-12" db="UniProtKB">
        <authorList>
            <consortium name="EnsemblPlants"/>
        </authorList>
    </citation>
    <scope>IDENTIFICATION</scope>
</reference>
<dbReference type="EnsemblPlants" id="Pp3c16_12980V3.1">
    <property type="protein sequence ID" value="Pp3c16_12980V3.1"/>
    <property type="gene ID" value="Pp3c16_12980"/>
</dbReference>
<proteinExistence type="predicted"/>
<reference evidence="1 2" key="2">
    <citation type="journal article" date="2018" name="Plant J.">
        <title>The Physcomitrella patens chromosome-scale assembly reveals moss genome structure and evolution.</title>
        <authorList>
            <person name="Lang D."/>
            <person name="Ullrich K.K."/>
            <person name="Murat F."/>
            <person name="Fuchs J."/>
            <person name="Jenkins J."/>
            <person name="Haas F.B."/>
            <person name="Piednoel M."/>
            <person name="Gundlach H."/>
            <person name="Van Bel M."/>
            <person name="Meyberg R."/>
            <person name="Vives C."/>
            <person name="Morata J."/>
            <person name="Symeonidi A."/>
            <person name="Hiss M."/>
            <person name="Muchero W."/>
            <person name="Kamisugi Y."/>
            <person name="Saleh O."/>
            <person name="Blanc G."/>
            <person name="Decker E.L."/>
            <person name="van Gessel N."/>
            <person name="Grimwood J."/>
            <person name="Hayes R.D."/>
            <person name="Graham S.W."/>
            <person name="Gunter L.E."/>
            <person name="McDaniel S.F."/>
            <person name="Hoernstein S.N.W."/>
            <person name="Larsson A."/>
            <person name="Li F.W."/>
            <person name="Perroud P.F."/>
            <person name="Phillips J."/>
            <person name="Ranjan P."/>
            <person name="Rokshar D.S."/>
            <person name="Rothfels C.J."/>
            <person name="Schneider L."/>
            <person name="Shu S."/>
            <person name="Stevenson D.W."/>
            <person name="Thummler F."/>
            <person name="Tillich M."/>
            <person name="Villarreal Aguilar J.C."/>
            <person name="Widiez T."/>
            <person name="Wong G.K."/>
            <person name="Wymore A."/>
            <person name="Zhang Y."/>
            <person name="Zimmer A.D."/>
            <person name="Quatrano R.S."/>
            <person name="Mayer K.F.X."/>
            <person name="Goodstein D."/>
            <person name="Casacuberta J.M."/>
            <person name="Vandepoele K."/>
            <person name="Reski R."/>
            <person name="Cuming A.C."/>
            <person name="Tuskan G.A."/>
            <person name="Maumus F."/>
            <person name="Salse J."/>
            <person name="Schmutz J."/>
            <person name="Rensing S.A."/>
        </authorList>
    </citation>
    <scope>NUCLEOTIDE SEQUENCE [LARGE SCALE GENOMIC DNA]</scope>
    <source>
        <strain evidence="1 2">cv. Gransden 2004</strain>
    </source>
</reference>
<dbReference type="EMBL" id="ABEU02000016">
    <property type="status" value="NOT_ANNOTATED_CDS"/>
    <property type="molecule type" value="Genomic_DNA"/>
</dbReference>
<evidence type="ECO:0000313" key="2">
    <source>
        <dbReference type="Proteomes" id="UP000006727"/>
    </source>
</evidence>
<dbReference type="AlphaFoldDB" id="A0A7I4B067"/>
<dbReference type="Proteomes" id="UP000006727">
    <property type="component" value="Chromosome 16"/>
</dbReference>